<feature type="binding site" evidence="22">
    <location>
        <begin position="99"/>
        <end position="100"/>
    </location>
    <ligand>
        <name>ATP</name>
        <dbReference type="ChEBI" id="CHEBI:30616"/>
    </ligand>
</feature>
<feature type="transmembrane region" description="Helical" evidence="24">
    <location>
        <begin position="104"/>
        <end position="123"/>
    </location>
</feature>
<feature type="transmembrane region" description="Helical" evidence="24">
    <location>
        <begin position="35"/>
        <end position="55"/>
    </location>
</feature>
<dbReference type="Proteomes" id="UP000004088">
    <property type="component" value="Unassembled WGS sequence"/>
</dbReference>
<dbReference type="AlphaFoldDB" id="F0F2P3"/>
<evidence type="ECO:0000256" key="22">
    <source>
        <dbReference type="PIRSR" id="PIRSR600829-3"/>
    </source>
</evidence>
<dbReference type="STRING" id="888741.HMPREF9098_2389"/>
<dbReference type="InterPro" id="IPR000829">
    <property type="entry name" value="DAGK"/>
</dbReference>
<feature type="binding site" evidence="23">
    <location>
        <position position="81"/>
    </location>
    <ligand>
        <name>a divalent metal cation</name>
        <dbReference type="ChEBI" id="CHEBI:60240"/>
    </ligand>
</feature>
<keyword evidence="5" id="KW-1003">Cell membrane</keyword>
<evidence type="ECO:0000256" key="2">
    <source>
        <dbReference type="ARBA" id="ARBA00005967"/>
    </source>
</evidence>
<dbReference type="PANTHER" id="PTHR34299:SF1">
    <property type="entry name" value="DIACYLGLYCEROL KINASE"/>
    <property type="match status" value="1"/>
</dbReference>
<feature type="binding site" evidence="21">
    <location>
        <position position="60"/>
    </location>
    <ligand>
        <name>substrate</name>
    </ligand>
</feature>
<dbReference type="GO" id="GO:0004143">
    <property type="term" value="F:ATP-dependent diacylglycerol kinase activity"/>
    <property type="evidence" value="ECO:0007669"/>
    <property type="project" value="UniProtKB-EC"/>
</dbReference>
<feature type="binding site" evidence="21">
    <location>
        <position position="74"/>
    </location>
    <ligand>
        <name>substrate</name>
    </ligand>
</feature>
<keyword evidence="26" id="KW-1185">Reference proteome</keyword>
<dbReference type="EMBL" id="AEWV01000045">
    <property type="protein sequence ID" value="EGC16220.1"/>
    <property type="molecule type" value="Genomic_DNA"/>
</dbReference>
<accession>F0F2P3</accession>
<evidence type="ECO:0000256" key="10">
    <source>
        <dbReference type="ARBA" id="ARBA00022723"/>
    </source>
</evidence>
<evidence type="ECO:0000256" key="7">
    <source>
        <dbReference type="ARBA" id="ARBA00022519"/>
    </source>
</evidence>
<proteinExistence type="inferred from homology"/>
<keyword evidence="19 24" id="KW-1208">Phospholipid metabolism</keyword>
<keyword evidence="13 22" id="KW-0067">ATP-binding</keyword>
<dbReference type="GO" id="GO:0046872">
    <property type="term" value="F:metal ion binding"/>
    <property type="evidence" value="ECO:0007669"/>
    <property type="project" value="UniProtKB-KW"/>
</dbReference>
<name>F0F2P3_9NEIS</name>
<evidence type="ECO:0000256" key="1">
    <source>
        <dbReference type="ARBA" id="ARBA00004429"/>
    </source>
</evidence>
<evidence type="ECO:0000256" key="16">
    <source>
        <dbReference type="ARBA" id="ARBA00023098"/>
    </source>
</evidence>
<keyword evidence="7 24" id="KW-0997">Cell inner membrane</keyword>
<keyword evidence="17 24" id="KW-0472">Membrane</keyword>
<feature type="active site" description="Proton acceptor" evidence="20">
    <location>
        <position position="74"/>
    </location>
</feature>
<dbReference type="RefSeq" id="WP_003784655.1">
    <property type="nucleotide sequence ID" value="NZ_GL870929.1"/>
</dbReference>
<evidence type="ECO:0000313" key="25">
    <source>
        <dbReference type="EMBL" id="EGC16220.1"/>
    </source>
</evidence>
<feature type="binding site" evidence="22">
    <location>
        <position position="33"/>
    </location>
    <ligand>
        <name>ATP</name>
        <dbReference type="ChEBI" id="CHEBI:30616"/>
    </ligand>
</feature>
<feature type="binding site" evidence="21">
    <location>
        <position position="14"/>
    </location>
    <ligand>
        <name>substrate</name>
    </ligand>
</feature>
<dbReference type="GO" id="GO:0005524">
    <property type="term" value="F:ATP binding"/>
    <property type="evidence" value="ECO:0007669"/>
    <property type="project" value="UniProtKB-KW"/>
</dbReference>
<gene>
    <name evidence="25" type="primary">dgkA</name>
    <name evidence="25" type="ORF">HMPREF9098_2389</name>
</gene>
<feature type="binding site" evidence="21">
    <location>
        <position position="103"/>
    </location>
    <ligand>
        <name>substrate</name>
    </ligand>
</feature>
<comment type="function">
    <text evidence="24">Catalyzes the ATP-dependent phosphorylation of sn-l,2-diacylglycerol (DAG) to phosphatidic acid. Involved in the recycling of diacylglycerol produced as a by-product during membrane-derived oligosaccharide (MDO) biosynthesis.</text>
</comment>
<reference evidence="25 26" key="1">
    <citation type="submission" date="2011-01" db="EMBL/GenBank/DDBJ databases">
        <authorList>
            <person name="Muzny D."/>
            <person name="Qin X."/>
            <person name="Deng J."/>
            <person name="Jiang H."/>
            <person name="Liu Y."/>
            <person name="Qu J."/>
            <person name="Song X.-Z."/>
            <person name="Zhang L."/>
            <person name="Thornton R."/>
            <person name="Coyle M."/>
            <person name="Francisco L."/>
            <person name="Jackson L."/>
            <person name="Javaid M."/>
            <person name="Korchina V."/>
            <person name="Kovar C."/>
            <person name="Mata R."/>
            <person name="Mathew T."/>
            <person name="Ngo R."/>
            <person name="Nguyen L."/>
            <person name="Nguyen N."/>
            <person name="Okwuonu G."/>
            <person name="Ongeri F."/>
            <person name="Pham C."/>
            <person name="Simmons D."/>
            <person name="Wilczek-Boney K."/>
            <person name="Hale W."/>
            <person name="Jakkamsetti A."/>
            <person name="Pham P."/>
            <person name="Ruth R."/>
            <person name="San Lucas F."/>
            <person name="Warren J."/>
            <person name="Zhang J."/>
            <person name="Zhao Z."/>
            <person name="Zhou C."/>
            <person name="Zhu D."/>
            <person name="Lee S."/>
            <person name="Bess C."/>
            <person name="Blankenburg K."/>
            <person name="Forbes L."/>
            <person name="Fu Q."/>
            <person name="Gubbala S."/>
            <person name="Hirani K."/>
            <person name="Jayaseelan J.C."/>
            <person name="Lara F."/>
            <person name="Munidasa M."/>
            <person name="Palculict T."/>
            <person name="Patil S."/>
            <person name="Pu L.-L."/>
            <person name="Saada N."/>
            <person name="Tang L."/>
            <person name="Weissenberger G."/>
            <person name="Zhu Y."/>
            <person name="Hemphill L."/>
            <person name="Shang Y."/>
            <person name="Youmans B."/>
            <person name="Ayvaz T."/>
            <person name="Ross M."/>
            <person name="Santibanez J."/>
            <person name="Aqrawi P."/>
            <person name="Gross S."/>
            <person name="Joshi V."/>
            <person name="Fowler G."/>
            <person name="Nazareth L."/>
            <person name="Reid J."/>
            <person name="Worley K."/>
            <person name="Petrosino J."/>
            <person name="Highlander S."/>
            <person name="Gibbs R."/>
        </authorList>
    </citation>
    <scope>NUCLEOTIDE SEQUENCE [LARGE SCALE GENOMIC DNA]</scope>
    <source>
        <strain evidence="25 26">ATCC 33394</strain>
    </source>
</reference>
<keyword evidence="6" id="KW-0444">Lipid biosynthesis</keyword>
<evidence type="ECO:0000256" key="15">
    <source>
        <dbReference type="ARBA" id="ARBA00022989"/>
    </source>
</evidence>
<feature type="binding site" evidence="23">
    <location>
        <position position="33"/>
    </location>
    <ligand>
        <name>a divalent metal cation</name>
        <dbReference type="ChEBI" id="CHEBI:60240"/>
    </ligand>
</feature>
<keyword evidence="12 24" id="KW-0418">Kinase</keyword>
<dbReference type="Gene3D" id="1.10.287.3610">
    <property type="match status" value="1"/>
</dbReference>
<dbReference type="PANTHER" id="PTHR34299">
    <property type="entry name" value="DIACYLGLYCEROL KINASE"/>
    <property type="match status" value="1"/>
</dbReference>
<comment type="cofactor">
    <cofactor evidence="23">
        <name>Mg(2+)</name>
        <dbReference type="ChEBI" id="CHEBI:18420"/>
    </cofactor>
    <text evidence="23">Mn(2+), Zn(2+), Cd(2+) and Co(2+) support activity to lesser extents.</text>
</comment>
<evidence type="ECO:0000256" key="5">
    <source>
        <dbReference type="ARBA" id="ARBA00022475"/>
    </source>
</evidence>
<dbReference type="CDD" id="cd14264">
    <property type="entry name" value="DAGK_IM"/>
    <property type="match status" value="1"/>
</dbReference>
<sequence>MEHNELKGKKGFKRILNAAGYSVDGLQAAFRYEAAFRQLLLLHAVLLIMVCCADFDLSVRMVLVFASFFSLVVELFNSAIEAVVDDISLELRPLAKRAKDIGSAAQMLALTLVFILWLMALCGG</sequence>
<evidence type="ECO:0000256" key="18">
    <source>
        <dbReference type="ARBA" id="ARBA00023209"/>
    </source>
</evidence>
<dbReference type="InterPro" id="IPR033718">
    <property type="entry name" value="DAGK_prok"/>
</dbReference>
<evidence type="ECO:0000256" key="3">
    <source>
        <dbReference type="ARBA" id="ARBA00012133"/>
    </source>
</evidence>
<evidence type="ECO:0000256" key="11">
    <source>
        <dbReference type="ARBA" id="ARBA00022741"/>
    </source>
</evidence>
<dbReference type="Pfam" id="PF01219">
    <property type="entry name" value="DAGK_prokar"/>
    <property type="match status" value="1"/>
</dbReference>
<feature type="binding site" evidence="22">
    <location>
        <position position="21"/>
    </location>
    <ligand>
        <name>ATP</name>
        <dbReference type="ChEBI" id="CHEBI:30616"/>
    </ligand>
</feature>
<keyword evidence="11 22" id="KW-0547">Nucleotide-binding</keyword>
<evidence type="ECO:0000256" key="17">
    <source>
        <dbReference type="ARBA" id="ARBA00023136"/>
    </source>
</evidence>
<evidence type="ECO:0000256" key="4">
    <source>
        <dbReference type="ARBA" id="ARBA00017575"/>
    </source>
</evidence>
<dbReference type="GO" id="GO:0005886">
    <property type="term" value="C:plasma membrane"/>
    <property type="evidence" value="ECO:0007669"/>
    <property type="project" value="UniProtKB-SubCell"/>
</dbReference>
<dbReference type="EC" id="2.7.1.107" evidence="3 24"/>
<protein>
    <recommendedName>
        <fullName evidence="4 24">Diacylglycerol kinase</fullName>
        <ecNumber evidence="3 24">2.7.1.107</ecNumber>
    </recommendedName>
</protein>
<feature type="binding site" evidence="22">
    <location>
        <position position="81"/>
    </location>
    <ligand>
        <name>ATP</name>
        <dbReference type="ChEBI" id="CHEBI:30616"/>
    </ligand>
</feature>
<evidence type="ECO:0000256" key="21">
    <source>
        <dbReference type="PIRSR" id="PIRSR600829-2"/>
    </source>
</evidence>
<dbReference type="GO" id="GO:0006654">
    <property type="term" value="P:phosphatidic acid biosynthetic process"/>
    <property type="evidence" value="ECO:0007669"/>
    <property type="project" value="InterPro"/>
</dbReference>
<organism evidence="25 26">
    <name type="scientific">Kingella denitrificans ATCC 33394</name>
    <dbReference type="NCBI Taxonomy" id="888741"/>
    <lineage>
        <taxon>Bacteria</taxon>
        <taxon>Pseudomonadati</taxon>
        <taxon>Pseudomonadota</taxon>
        <taxon>Betaproteobacteria</taxon>
        <taxon>Neisseriales</taxon>
        <taxon>Neisseriaceae</taxon>
        <taxon>Kingella</taxon>
    </lineage>
</organism>
<keyword evidence="16 24" id="KW-0443">Lipid metabolism</keyword>
<evidence type="ECO:0000256" key="23">
    <source>
        <dbReference type="PIRSR" id="PIRSR600829-4"/>
    </source>
</evidence>
<keyword evidence="18" id="KW-0594">Phospholipid biosynthesis</keyword>
<evidence type="ECO:0000256" key="24">
    <source>
        <dbReference type="RuleBase" id="RU363065"/>
    </source>
</evidence>
<evidence type="ECO:0000256" key="9">
    <source>
        <dbReference type="ARBA" id="ARBA00022692"/>
    </source>
</evidence>
<comment type="subcellular location">
    <subcellularLocation>
        <location evidence="1 24">Cell inner membrane</location>
        <topology evidence="1 24">Multi-pass membrane protein</topology>
    </subcellularLocation>
</comment>
<evidence type="ECO:0000256" key="8">
    <source>
        <dbReference type="ARBA" id="ARBA00022679"/>
    </source>
</evidence>
<evidence type="ECO:0000256" key="6">
    <source>
        <dbReference type="ARBA" id="ARBA00022516"/>
    </source>
</evidence>
<dbReference type="HOGENOM" id="CLU_112343_3_0_4"/>
<evidence type="ECO:0000256" key="14">
    <source>
        <dbReference type="ARBA" id="ARBA00022842"/>
    </source>
</evidence>
<keyword evidence="9 24" id="KW-0812">Transmembrane</keyword>
<evidence type="ECO:0000256" key="19">
    <source>
        <dbReference type="ARBA" id="ARBA00023264"/>
    </source>
</evidence>
<feature type="transmembrane region" description="Helical" evidence="24">
    <location>
        <begin position="62"/>
        <end position="84"/>
    </location>
</feature>
<evidence type="ECO:0000256" key="12">
    <source>
        <dbReference type="ARBA" id="ARBA00022777"/>
    </source>
</evidence>
<comment type="caution">
    <text evidence="25">The sequence shown here is derived from an EMBL/GenBank/DDBJ whole genome shotgun (WGS) entry which is preliminary data.</text>
</comment>
<keyword evidence="8 24" id="KW-0808">Transferase</keyword>
<evidence type="ECO:0000256" key="20">
    <source>
        <dbReference type="PIRSR" id="PIRSR600829-1"/>
    </source>
</evidence>
<comment type="similarity">
    <text evidence="2 24">Belongs to the bacterial diacylglycerol kinase family.</text>
</comment>
<dbReference type="InterPro" id="IPR036945">
    <property type="entry name" value="DAGK_sf"/>
</dbReference>
<keyword evidence="15 24" id="KW-1133">Transmembrane helix</keyword>
<evidence type="ECO:0000313" key="26">
    <source>
        <dbReference type="Proteomes" id="UP000004088"/>
    </source>
</evidence>
<keyword evidence="14 23" id="KW-0460">Magnesium</keyword>
<comment type="catalytic activity">
    <reaction evidence="24">
        <text>a 1,2-diacyl-sn-glycerol + ATP = a 1,2-diacyl-sn-glycero-3-phosphate + ADP + H(+)</text>
        <dbReference type="Rhea" id="RHEA:10272"/>
        <dbReference type="ChEBI" id="CHEBI:15378"/>
        <dbReference type="ChEBI" id="CHEBI:17815"/>
        <dbReference type="ChEBI" id="CHEBI:30616"/>
        <dbReference type="ChEBI" id="CHEBI:58608"/>
        <dbReference type="ChEBI" id="CHEBI:456216"/>
        <dbReference type="EC" id="2.7.1.107"/>
    </reaction>
</comment>
<evidence type="ECO:0000256" key="13">
    <source>
        <dbReference type="ARBA" id="ARBA00022840"/>
    </source>
</evidence>
<keyword evidence="10 23" id="KW-0479">Metal-binding</keyword>
<feature type="binding site" evidence="22">
    <location>
        <position position="14"/>
    </location>
    <ligand>
        <name>ATP</name>
        <dbReference type="ChEBI" id="CHEBI:30616"/>
    </ligand>
</feature>